<evidence type="ECO:0000313" key="2">
    <source>
        <dbReference type="EMBL" id="RHK02034.1"/>
    </source>
</evidence>
<sequence length="879" mass="96299">MGKQRQKIPAYLVLLLLTVQTFILPMCIVYAKTVETTEKTQKAYADEAPSESTIEEGISLSEQEEAINQPANSENTDESGNSNEVVLEENYSSRDEGNFIEDIYDSNEEGQVQTKDTVLNISDNTKNLISNPNFIFEQGVETRIPNWELVSAGAVVNGLRRDLTISQTVESEEWYRLSDSSFRIGGDNLLSVNRTSGSRTLIVGQTIQTKAGYTYEVTVNAQAGGTSTDGILTMTAYNGVGVLAGPSGQLGSHFYTVNSDVGTYSLRFTATSNQTSIGFRMAGAHTILHSANIKPVLTVNSQVPSIPLAQHSEKFDYTKFIESVKIGNINLDDYQVELIGSLDTSSIGTKETRLKVSAEGISEETDVSYQVTWENSLGILDHNSSQTGISLSLLTDGESPYLQASFGEVTTNLGGNQTFRRGNFEFYHRDINGFILGLTTDTVYQSKRTLINTWNTRLNSNETVQYGDVVRARVFARDSPGSNITNTSLRIARNEALISEIGTFNEAYYMLTKGGYHLLRVNQLTAHSNISVPFGATESQMNELAKSFFAYHSDFSDVEKGQFEYKFLSYDSTNTSGSNKRGVIAATQTVDDKSFMLEYEVSFSVSEEQQYNLQLTASPVTGGNPATGSASIVQGGTTTINANPAEEYMFVRWKVVSGEGSVIEDEAAEDTDITMGSSDTIIQAIFEARAVPNPVDPINPEIEVEPENKPDLSEDQGMLSIDFVSSFNFGSQAISVHDQTYYAKPQRLLNEEGTVNEKEKRPNYVQISDRRSENERNGWTLAVTQKEQFNGEENQVLNGASLSLLNQQVITAQGDIAPGLQSVSCTLVPGNRQALLQAQDNEGKGTWIYRFGDGKTAGESVALEVPRGANSEAITYSST</sequence>
<evidence type="ECO:0000313" key="3">
    <source>
        <dbReference type="Proteomes" id="UP000286288"/>
    </source>
</evidence>
<dbReference type="AlphaFoldDB" id="A0A415EJX0"/>
<protein>
    <recommendedName>
        <fullName evidence="1">WxL domain-containing protein</fullName>
    </recommendedName>
</protein>
<dbReference type="Proteomes" id="UP000286288">
    <property type="component" value="Unassembled WGS sequence"/>
</dbReference>
<reference evidence="2 3" key="1">
    <citation type="submission" date="2018-08" db="EMBL/GenBank/DDBJ databases">
        <title>A genome reference for cultivated species of the human gut microbiota.</title>
        <authorList>
            <person name="Zou Y."/>
            <person name="Xue W."/>
            <person name="Luo G."/>
        </authorList>
    </citation>
    <scope>NUCLEOTIDE SEQUENCE [LARGE SCALE GENOMIC DNA]</scope>
    <source>
        <strain evidence="2 3">AF48-16</strain>
    </source>
</reference>
<dbReference type="Pfam" id="PF13731">
    <property type="entry name" value="WxL"/>
    <property type="match status" value="1"/>
</dbReference>
<name>A0A415EJX0_ENTCA</name>
<dbReference type="Gene3D" id="2.60.120.260">
    <property type="entry name" value="Galactose-binding domain-like"/>
    <property type="match status" value="1"/>
</dbReference>
<proteinExistence type="predicted"/>
<dbReference type="InterPro" id="IPR027994">
    <property type="entry name" value="WxL_dom"/>
</dbReference>
<comment type="caution">
    <text evidence="2">The sequence shown here is derived from an EMBL/GenBank/DDBJ whole genome shotgun (WGS) entry which is preliminary data.</text>
</comment>
<evidence type="ECO:0000259" key="1">
    <source>
        <dbReference type="Pfam" id="PF13731"/>
    </source>
</evidence>
<dbReference type="EMBL" id="QRMZ01000052">
    <property type="protein sequence ID" value="RHK02034.1"/>
    <property type="molecule type" value="Genomic_DNA"/>
</dbReference>
<gene>
    <name evidence="2" type="ORF">DW084_18190</name>
</gene>
<accession>A0A415EJX0</accession>
<organism evidence="2 3">
    <name type="scientific">Enterococcus casseliflavus</name>
    <name type="common">Enterococcus flavescens</name>
    <dbReference type="NCBI Taxonomy" id="37734"/>
    <lineage>
        <taxon>Bacteria</taxon>
        <taxon>Bacillati</taxon>
        <taxon>Bacillota</taxon>
        <taxon>Bacilli</taxon>
        <taxon>Lactobacillales</taxon>
        <taxon>Enterococcaceae</taxon>
        <taxon>Enterococcus</taxon>
    </lineage>
</organism>
<feature type="domain" description="WxL" evidence="1">
    <location>
        <begin position="678"/>
        <end position="879"/>
    </location>
</feature>